<dbReference type="EMBL" id="VZRI01002788">
    <property type="protein sequence ID" value="NWU90887.1"/>
    <property type="molecule type" value="Genomic_DNA"/>
</dbReference>
<dbReference type="GO" id="GO:0000981">
    <property type="term" value="F:DNA-binding transcription factor activity, RNA polymerase II-specific"/>
    <property type="evidence" value="ECO:0007669"/>
    <property type="project" value="TreeGrafter"/>
</dbReference>
<evidence type="ECO:0000256" key="6">
    <source>
        <dbReference type="ARBA" id="ARBA00023242"/>
    </source>
</evidence>
<dbReference type="GO" id="GO:0005634">
    <property type="term" value="C:nucleus"/>
    <property type="evidence" value="ECO:0007669"/>
    <property type="project" value="UniProtKB-SubCell"/>
</dbReference>
<sequence>MEPAVSSIQVLLRAADVLERRERACYPLGLPGAEHGYASLCPARPRRTTGSVRGFSRRSAHKALEKHRYHGHGAGAGGGLEEQELRARKMKDQLRNRQRSLQQRLDWLLSPIGGVERVRAESLDVSQLSEPSEGEDAEIEVDGAVFSGDLLPGFSTGKDHSYSSPHG</sequence>
<protein>
    <submittedName>
        <fullName evidence="7">MAD3 protein</fullName>
    </submittedName>
</protein>
<organism evidence="7 8">
    <name type="scientific">Upupa epops</name>
    <name type="common">Eurasian hoopoe</name>
    <dbReference type="NCBI Taxonomy" id="57439"/>
    <lineage>
        <taxon>Eukaryota</taxon>
        <taxon>Metazoa</taxon>
        <taxon>Chordata</taxon>
        <taxon>Craniata</taxon>
        <taxon>Vertebrata</taxon>
        <taxon>Euteleostomi</taxon>
        <taxon>Archelosauria</taxon>
        <taxon>Archosauria</taxon>
        <taxon>Dinosauria</taxon>
        <taxon>Saurischia</taxon>
        <taxon>Theropoda</taxon>
        <taxon>Coelurosauria</taxon>
        <taxon>Aves</taxon>
        <taxon>Neognathae</taxon>
        <taxon>Neoaves</taxon>
        <taxon>Telluraves</taxon>
        <taxon>Coraciimorphae</taxon>
        <taxon>Bucerotiformes</taxon>
        <taxon>Upupidae</taxon>
        <taxon>Upupa</taxon>
    </lineage>
</organism>
<gene>
    <name evidence="7" type="primary">Mxd3</name>
    <name evidence="7" type="ORF">UPUEPO_R13065</name>
</gene>
<comment type="caution">
    <text evidence="7">The sequence shown here is derived from an EMBL/GenBank/DDBJ whole genome shotgun (WGS) entry which is preliminary data.</text>
</comment>
<proteinExistence type="predicted"/>
<evidence type="ECO:0000256" key="5">
    <source>
        <dbReference type="ARBA" id="ARBA00023163"/>
    </source>
</evidence>
<evidence type="ECO:0000256" key="1">
    <source>
        <dbReference type="ARBA" id="ARBA00004123"/>
    </source>
</evidence>
<name>A0A7K6AMU3_UPUEP</name>
<dbReference type="AlphaFoldDB" id="A0A7K6AMU3"/>
<evidence type="ECO:0000256" key="2">
    <source>
        <dbReference type="ARBA" id="ARBA00022491"/>
    </source>
</evidence>
<keyword evidence="5" id="KW-0804">Transcription</keyword>
<evidence type="ECO:0000313" key="7">
    <source>
        <dbReference type="EMBL" id="NWU90887.1"/>
    </source>
</evidence>
<feature type="non-terminal residue" evidence="7">
    <location>
        <position position="167"/>
    </location>
</feature>
<evidence type="ECO:0000313" key="8">
    <source>
        <dbReference type="Proteomes" id="UP000544127"/>
    </source>
</evidence>
<dbReference type="Proteomes" id="UP000544127">
    <property type="component" value="Unassembled WGS sequence"/>
</dbReference>
<accession>A0A7K6AMU3</accession>
<keyword evidence="3" id="KW-0805">Transcription regulation</keyword>
<dbReference type="PANTHER" id="PTHR11969:SF6">
    <property type="entry name" value="MAX DIMERIZATION PROTEIN 3"/>
    <property type="match status" value="1"/>
</dbReference>
<comment type="subcellular location">
    <subcellularLocation>
        <location evidence="1">Nucleus</location>
    </subcellularLocation>
</comment>
<keyword evidence="8" id="KW-1185">Reference proteome</keyword>
<keyword evidence="6" id="KW-0539">Nucleus</keyword>
<reference evidence="7 8" key="1">
    <citation type="submission" date="2019-09" db="EMBL/GenBank/DDBJ databases">
        <title>Bird 10,000 Genomes (B10K) Project - Family phase.</title>
        <authorList>
            <person name="Zhang G."/>
        </authorList>
    </citation>
    <scope>NUCLEOTIDE SEQUENCE [LARGE SCALE GENOMIC DNA]</scope>
    <source>
        <strain evidence="7">B10K-DU-012-37</strain>
    </source>
</reference>
<keyword evidence="2" id="KW-0678">Repressor</keyword>
<evidence type="ECO:0000256" key="4">
    <source>
        <dbReference type="ARBA" id="ARBA00023125"/>
    </source>
</evidence>
<keyword evidence="4" id="KW-0238">DNA-binding</keyword>
<dbReference type="PANTHER" id="PTHR11969">
    <property type="entry name" value="MAX DIMERIZATION, MAD"/>
    <property type="match status" value="1"/>
</dbReference>
<dbReference type="OrthoDB" id="5920083at2759"/>
<dbReference type="GO" id="GO:0000978">
    <property type="term" value="F:RNA polymerase II cis-regulatory region sequence-specific DNA binding"/>
    <property type="evidence" value="ECO:0007669"/>
    <property type="project" value="TreeGrafter"/>
</dbReference>
<feature type="non-terminal residue" evidence="7">
    <location>
        <position position="1"/>
    </location>
</feature>
<evidence type="ECO:0000256" key="3">
    <source>
        <dbReference type="ARBA" id="ARBA00023015"/>
    </source>
</evidence>